<sequence>MTVKTMQSADVKELLDKVAGFDRAGGNERVKKVVHRLMHDLFQIVEDFDVTPEEFWSAVYYVGELGANGEAALLAPGLGMDRYLDIRQDAEDEQAGLTGGTPRTIEGPLYVAGAPLSDGFARMDDGSDEHAEVVLIKGQVTDENGEPLASAIVDIWHADTKGAYSYFDQSQSEYNLRRRIKTDAQGRYAAQSIMASGYGVPPEGSVQQLLTQMGRHGQRPAHIHYFVSKPGYKHLTTQINIAGDEYTYDDFAFATREELVVEANRVEHSETASKHHLSGPVTEVEFNVVLVATDKAELQERHGRQRALQTDAA</sequence>
<keyword evidence="8" id="KW-0223">Dioxygenase</keyword>
<gene>
    <name evidence="12" type="ORF">LCGC14_0707160</name>
</gene>
<dbReference type="InterPro" id="IPR015889">
    <property type="entry name" value="Intradiol_dOase_core"/>
</dbReference>
<protein>
    <recommendedName>
        <fullName evidence="5">catechol 1,2-dioxygenase</fullName>
        <ecNumber evidence="5">1.13.11.1</ecNumber>
    </recommendedName>
</protein>
<feature type="domain" description="Intradiol ring-cleavage dioxygenases" evidence="11">
    <location>
        <begin position="136"/>
        <end position="164"/>
    </location>
</feature>
<dbReference type="Pfam" id="PF04444">
    <property type="entry name" value="Dioxygenase_N"/>
    <property type="match status" value="1"/>
</dbReference>
<keyword evidence="9" id="KW-0560">Oxidoreductase</keyword>
<dbReference type="NCBIfam" id="TIGR02439">
    <property type="entry name" value="catechol_proteo"/>
    <property type="match status" value="1"/>
</dbReference>
<comment type="cofactor">
    <cofactor evidence="2">
        <name>Fe(3+)</name>
        <dbReference type="ChEBI" id="CHEBI:29034"/>
    </cofactor>
</comment>
<dbReference type="Pfam" id="PF00775">
    <property type="entry name" value="Dioxygenase_C"/>
    <property type="match status" value="1"/>
</dbReference>
<comment type="caution">
    <text evidence="12">The sequence shown here is derived from an EMBL/GenBank/DDBJ whole genome shotgun (WGS) entry which is preliminary data.</text>
</comment>
<dbReference type="GO" id="GO:0042952">
    <property type="term" value="P:beta-ketoadipate pathway"/>
    <property type="evidence" value="ECO:0007669"/>
    <property type="project" value="UniProtKB-UniPathway"/>
</dbReference>
<dbReference type="GO" id="GO:0008199">
    <property type="term" value="F:ferric iron binding"/>
    <property type="evidence" value="ECO:0007669"/>
    <property type="project" value="InterPro"/>
</dbReference>
<reference evidence="12" key="1">
    <citation type="journal article" date="2015" name="Nature">
        <title>Complex archaea that bridge the gap between prokaryotes and eukaryotes.</title>
        <authorList>
            <person name="Spang A."/>
            <person name="Saw J.H."/>
            <person name="Jorgensen S.L."/>
            <person name="Zaremba-Niedzwiedzka K."/>
            <person name="Martijn J."/>
            <person name="Lind A.E."/>
            <person name="van Eijk R."/>
            <person name="Schleper C."/>
            <person name="Guy L."/>
            <person name="Ettema T.J."/>
        </authorList>
    </citation>
    <scope>NUCLEOTIDE SEQUENCE</scope>
</reference>
<dbReference type="PANTHER" id="PTHR33711:SF7">
    <property type="entry name" value="INTRADIOL RING-CLEAVAGE DIOXYGENASES DOMAIN-CONTAINING PROTEIN-RELATED"/>
    <property type="match status" value="1"/>
</dbReference>
<evidence type="ECO:0000256" key="8">
    <source>
        <dbReference type="ARBA" id="ARBA00022964"/>
    </source>
</evidence>
<dbReference type="UniPathway" id="UPA00157">
    <property type="reaction ID" value="UER00258"/>
</dbReference>
<keyword evidence="7" id="KW-0058">Aromatic hydrocarbons catabolism</keyword>
<evidence type="ECO:0000256" key="5">
    <source>
        <dbReference type="ARBA" id="ARBA00013118"/>
    </source>
</evidence>
<comment type="pathway">
    <text evidence="3">Aromatic compound metabolism; beta-ketoadipate pathway; 5-oxo-4,5-dihydro-2-furylacetate from catechol: step 1/3.</text>
</comment>
<comment type="similarity">
    <text evidence="4">Belongs to the intradiol ring-cleavage dioxygenase family.</text>
</comment>
<keyword evidence="10" id="KW-0408">Iron</keyword>
<dbReference type="AlphaFoldDB" id="A0A0F9R1J1"/>
<comment type="catalytic activity">
    <reaction evidence="1">
        <text>catechol + O2 = cis,cis-muconate + 2 H(+)</text>
        <dbReference type="Rhea" id="RHEA:23852"/>
        <dbReference type="ChEBI" id="CHEBI:15378"/>
        <dbReference type="ChEBI" id="CHEBI:15379"/>
        <dbReference type="ChEBI" id="CHEBI:18135"/>
        <dbReference type="ChEBI" id="CHEBI:32379"/>
        <dbReference type="EC" id="1.13.11.1"/>
    </reaction>
</comment>
<proteinExistence type="inferred from homology"/>
<dbReference type="SUPFAM" id="SSF49482">
    <property type="entry name" value="Aromatic compound dioxygenase"/>
    <property type="match status" value="1"/>
</dbReference>
<dbReference type="EMBL" id="LAZR01001539">
    <property type="protein sequence ID" value="KKN43047.1"/>
    <property type="molecule type" value="Genomic_DNA"/>
</dbReference>
<evidence type="ECO:0000256" key="2">
    <source>
        <dbReference type="ARBA" id="ARBA00001965"/>
    </source>
</evidence>
<dbReference type="InterPro" id="IPR007535">
    <property type="entry name" value="Catechol_dOase_N"/>
</dbReference>
<dbReference type="InterPro" id="IPR000627">
    <property type="entry name" value="Intradiol_dOase_C"/>
</dbReference>
<evidence type="ECO:0000256" key="7">
    <source>
        <dbReference type="ARBA" id="ARBA00022797"/>
    </source>
</evidence>
<evidence type="ECO:0000313" key="12">
    <source>
        <dbReference type="EMBL" id="KKN43047.1"/>
    </source>
</evidence>
<evidence type="ECO:0000256" key="1">
    <source>
        <dbReference type="ARBA" id="ARBA00001312"/>
    </source>
</evidence>
<evidence type="ECO:0000256" key="10">
    <source>
        <dbReference type="ARBA" id="ARBA00023004"/>
    </source>
</evidence>
<dbReference type="GO" id="GO:0018576">
    <property type="term" value="F:catechol 1,2-dioxygenase activity"/>
    <property type="evidence" value="ECO:0007669"/>
    <property type="project" value="UniProtKB-EC"/>
</dbReference>
<dbReference type="InterPro" id="IPR050770">
    <property type="entry name" value="Intradiol_RC_Dioxygenase"/>
</dbReference>
<keyword evidence="6" id="KW-0479">Metal-binding</keyword>
<dbReference type="Gene3D" id="2.60.130.10">
    <property type="entry name" value="Aromatic compound dioxygenase"/>
    <property type="match status" value="1"/>
</dbReference>
<organism evidence="12">
    <name type="scientific">marine sediment metagenome</name>
    <dbReference type="NCBI Taxonomy" id="412755"/>
    <lineage>
        <taxon>unclassified sequences</taxon>
        <taxon>metagenomes</taxon>
        <taxon>ecological metagenomes</taxon>
    </lineage>
</organism>
<dbReference type="GO" id="GO:0019614">
    <property type="term" value="P:catechol-containing compound catabolic process"/>
    <property type="evidence" value="ECO:0007669"/>
    <property type="project" value="InterPro"/>
</dbReference>
<dbReference type="CDD" id="cd03460">
    <property type="entry name" value="1_2-CTD"/>
    <property type="match status" value="1"/>
</dbReference>
<name>A0A0F9R1J1_9ZZZZ</name>
<evidence type="ECO:0000259" key="11">
    <source>
        <dbReference type="PROSITE" id="PS00083"/>
    </source>
</evidence>
<evidence type="ECO:0000256" key="4">
    <source>
        <dbReference type="ARBA" id="ARBA00007825"/>
    </source>
</evidence>
<dbReference type="PROSITE" id="PS00083">
    <property type="entry name" value="INTRADIOL_DIOXYGENAS"/>
    <property type="match status" value="1"/>
</dbReference>
<evidence type="ECO:0000256" key="6">
    <source>
        <dbReference type="ARBA" id="ARBA00022723"/>
    </source>
</evidence>
<evidence type="ECO:0000256" key="9">
    <source>
        <dbReference type="ARBA" id="ARBA00023002"/>
    </source>
</evidence>
<evidence type="ECO:0000256" key="3">
    <source>
        <dbReference type="ARBA" id="ARBA00004957"/>
    </source>
</evidence>
<dbReference type="InterPro" id="IPR012801">
    <property type="entry name" value="Cchol_dOase_prob"/>
</dbReference>
<dbReference type="EC" id="1.13.11.1" evidence="5"/>
<dbReference type="PANTHER" id="PTHR33711">
    <property type="entry name" value="DIOXYGENASE, PUTATIVE (AFU_ORTHOLOGUE AFUA_2G02910)-RELATED"/>
    <property type="match status" value="1"/>
</dbReference>
<accession>A0A0F9R1J1</accession>